<evidence type="ECO:0000313" key="3">
    <source>
        <dbReference type="Proteomes" id="UP001141327"/>
    </source>
</evidence>
<evidence type="ECO:0000259" key="1">
    <source>
        <dbReference type="PROSITE" id="PS50181"/>
    </source>
</evidence>
<organism evidence="2 3">
    <name type="scientific">Paratrimastix pyriformis</name>
    <dbReference type="NCBI Taxonomy" id="342808"/>
    <lineage>
        <taxon>Eukaryota</taxon>
        <taxon>Metamonada</taxon>
        <taxon>Preaxostyla</taxon>
        <taxon>Paratrimastigidae</taxon>
        <taxon>Paratrimastix</taxon>
    </lineage>
</organism>
<dbReference type="Proteomes" id="UP001141327">
    <property type="component" value="Unassembled WGS sequence"/>
</dbReference>
<dbReference type="PANTHER" id="PTHR13318">
    <property type="entry name" value="PARTNER OF PAIRED, ISOFORM B-RELATED"/>
    <property type="match status" value="1"/>
</dbReference>
<dbReference type="InterPro" id="IPR032675">
    <property type="entry name" value="LRR_dom_sf"/>
</dbReference>
<dbReference type="PROSITE" id="PS50181">
    <property type="entry name" value="FBOX"/>
    <property type="match status" value="1"/>
</dbReference>
<comment type="caution">
    <text evidence="2">The sequence shown here is derived from an EMBL/GenBank/DDBJ whole genome shotgun (WGS) entry which is preliminary data.</text>
</comment>
<evidence type="ECO:0000313" key="2">
    <source>
        <dbReference type="EMBL" id="KAJ4458879.1"/>
    </source>
</evidence>
<dbReference type="SUPFAM" id="SSF52047">
    <property type="entry name" value="RNI-like"/>
    <property type="match status" value="2"/>
</dbReference>
<feature type="domain" description="F-box" evidence="1">
    <location>
        <begin position="2"/>
        <end position="49"/>
    </location>
</feature>
<proteinExistence type="predicted"/>
<gene>
    <name evidence="2" type="ORF">PAPYR_5413</name>
</gene>
<keyword evidence="3" id="KW-1185">Reference proteome</keyword>
<protein>
    <recommendedName>
        <fullName evidence="1">F-box domain-containing protein</fullName>
    </recommendedName>
</protein>
<accession>A0ABQ8UI39</accession>
<dbReference type="InterPro" id="IPR001810">
    <property type="entry name" value="F-box_dom"/>
</dbReference>
<reference evidence="2" key="1">
    <citation type="journal article" date="2022" name="bioRxiv">
        <title>Genomics of Preaxostyla Flagellates Illuminates Evolutionary Transitions and the Path Towards Mitochondrial Loss.</title>
        <authorList>
            <person name="Novak L.V.F."/>
            <person name="Treitli S.C."/>
            <person name="Pyrih J."/>
            <person name="Halakuc P."/>
            <person name="Pipaliya S.V."/>
            <person name="Vacek V."/>
            <person name="Brzon O."/>
            <person name="Soukal P."/>
            <person name="Eme L."/>
            <person name="Dacks J.B."/>
            <person name="Karnkowska A."/>
            <person name="Elias M."/>
            <person name="Hampl V."/>
        </authorList>
    </citation>
    <scope>NUCLEOTIDE SEQUENCE</scope>
    <source>
        <strain evidence="2">RCP-MX</strain>
    </source>
</reference>
<name>A0ABQ8UI39_9EUKA</name>
<dbReference type="EMBL" id="JAPMOS010000025">
    <property type="protein sequence ID" value="KAJ4458879.1"/>
    <property type="molecule type" value="Genomic_DNA"/>
</dbReference>
<sequence>MATSISTLPRDLQGAVIELIDSQDIFLFYSLRKVSHEWFGLVPQCWRAFSFMDTRVTHKVTTDLVQQIFVQCPRLRVLNLCGCKNVNAIILMNPKATCLEELNIAGIRVSECNFSLWAPSTSHLRRLCLDRTGVTCRTVAMLIRFFTTLAELSFLQTPASQGFSHWLSLPSTHVAPRSAPKQLHLLDDRRTRPPFPHPWPRLATEIVGRFLEPAMLRLSAFTEALERVEYSGEPDQLLLLMAACPNVAHLTLMGADMRDADLVALQAAPALAKGRLRTLRLVSVSRVSAKAVTDLVASAGAPNPLRHLAWTMGSNRNAPSSDAFATLLADFAPGSMEALEELHMSHLRLGPGDLPRLAAACPRLRALTVRNPVLTFPTAATRVGPQLRRLALGCPHLESLDLAYSGAIFQLPASDPPLPFRRLRRLNISHTRGMMGPFAEAPLEVVLAQGAALGSVPWEHFTRARSCLRRLDLRHVSMPLQEIETLCSLFPGLQRMQLSVGLRNIPQNQLRLEVALGSLKELVRDGDGS</sequence>
<dbReference type="Gene3D" id="3.80.10.10">
    <property type="entry name" value="Ribonuclease Inhibitor"/>
    <property type="match status" value="2"/>
</dbReference>
<dbReference type="PANTHER" id="PTHR13318:SF190">
    <property type="entry name" value="PARTNER OF PAIRED, ISOFORM B"/>
    <property type="match status" value="1"/>
</dbReference>